<dbReference type="InterPro" id="IPR001437">
    <property type="entry name" value="Tscrpt_elong_fac_GreA/B_C"/>
</dbReference>
<dbReference type="Gene3D" id="3.10.50.30">
    <property type="entry name" value="Transcription elongation factor, GreA/GreB, C-terminal domain"/>
    <property type="match status" value="1"/>
</dbReference>
<dbReference type="GO" id="GO:0003677">
    <property type="term" value="F:DNA binding"/>
    <property type="evidence" value="ECO:0007669"/>
    <property type="project" value="InterPro"/>
</dbReference>
<dbReference type="OrthoDB" id="192847at2"/>
<dbReference type="SUPFAM" id="SSF54534">
    <property type="entry name" value="FKBP-like"/>
    <property type="match status" value="1"/>
</dbReference>
<evidence type="ECO:0000313" key="3">
    <source>
        <dbReference type="Proteomes" id="UP000427769"/>
    </source>
</evidence>
<organism evidence="2 3">
    <name type="scientific">Desulfosarcina widdelii</name>
    <dbReference type="NCBI Taxonomy" id="947919"/>
    <lineage>
        <taxon>Bacteria</taxon>
        <taxon>Pseudomonadati</taxon>
        <taxon>Thermodesulfobacteriota</taxon>
        <taxon>Desulfobacteria</taxon>
        <taxon>Desulfobacterales</taxon>
        <taxon>Desulfosarcinaceae</taxon>
        <taxon>Desulfosarcina</taxon>
    </lineage>
</organism>
<accession>A0A5K7Z5I7</accession>
<dbReference type="Pfam" id="PF01272">
    <property type="entry name" value="GreA_GreB"/>
    <property type="match status" value="1"/>
</dbReference>
<dbReference type="KEGG" id="dwd:DSCW_34070"/>
<reference evidence="2 3" key="1">
    <citation type="submission" date="2019-11" db="EMBL/GenBank/DDBJ databases">
        <title>Comparative genomics of hydrocarbon-degrading Desulfosarcina strains.</title>
        <authorList>
            <person name="Watanabe M."/>
            <person name="Kojima H."/>
            <person name="Fukui M."/>
        </authorList>
    </citation>
    <scope>NUCLEOTIDE SEQUENCE [LARGE SCALE GENOMIC DNA]</scope>
    <source>
        <strain evidence="2 3">PP31</strain>
    </source>
</reference>
<dbReference type="RefSeq" id="WP_155304856.1">
    <property type="nucleotide sequence ID" value="NZ_AP021875.1"/>
</dbReference>
<dbReference type="Proteomes" id="UP000427769">
    <property type="component" value="Chromosome"/>
</dbReference>
<keyword evidence="3" id="KW-1185">Reference proteome</keyword>
<dbReference type="GO" id="GO:0032784">
    <property type="term" value="P:regulation of DNA-templated transcription elongation"/>
    <property type="evidence" value="ECO:0007669"/>
    <property type="project" value="InterPro"/>
</dbReference>
<feature type="domain" description="Transcription elongation factor GreA/GreB C-terminal" evidence="1">
    <location>
        <begin position="6"/>
        <end position="77"/>
    </location>
</feature>
<evidence type="ECO:0000313" key="2">
    <source>
        <dbReference type="EMBL" id="BBO75990.1"/>
    </source>
</evidence>
<sequence length="80" mass="8699">MALHSLVTLNNRIVIQDIDSGELFAFFLVEPDRHDAKTGKISISTSLGAALIGKSTGTVVAWQAPSRIRRFEVRSVSQSS</sequence>
<proteinExistence type="predicted"/>
<dbReference type="AlphaFoldDB" id="A0A5K7Z5I7"/>
<evidence type="ECO:0000259" key="1">
    <source>
        <dbReference type="Pfam" id="PF01272"/>
    </source>
</evidence>
<dbReference type="EMBL" id="AP021875">
    <property type="protein sequence ID" value="BBO75990.1"/>
    <property type="molecule type" value="Genomic_DNA"/>
</dbReference>
<gene>
    <name evidence="2" type="ORF">DSCW_34070</name>
</gene>
<name>A0A5K7Z5I7_9BACT</name>
<dbReference type="InterPro" id="IPR036953">
    <property type="entry name" value="GreA/GreB_C_sf"/>
</dbReference>
<protein>
    <recommendedName>
        <fullName evidence="1">Transcription elongation factor GreA/GreB C-terminal domain-containing protein</fullName>
    </recommendedName>
</protein>